<gene>
    <name evidence="1" type="ORF">FHS27_003864</name>
</gene>
<evidence type="ECO:0000313" key="2">
    <source>
        <dbReference type="Proteomes" id="UP000536179"/>
    </source>
</evidence>
<organism evidence="1 2">
    <name type="scientific">Aporhodopirellula rubra</name>
    <dbReference type="NCBI Taxonomy" id="980271"/>
    <lineage>
        <taxon>Bacteria</taxon>
        <taxon>Pseudomonadati</taxon>
        <taxon>Planctomycetota</taxon>
        <taxon>Planctomycetia</taxon>
        <taxon>Pirellulales</taxon>
        <taxon>Pirellulaceae</taxon>
        <taxon>Aporhodopirellula</taxon>
    </lineage>
</organism>
<keyword evidence="2" id="KW-1185">Reference proteome</keyword>
<accession>A0A7W5E2E1</accession>
<dbReference type="Proteomes" id="UP000536179">
    <property type="component" value="Unassembled WGS sequence"/>
</dbReference>
<dbReference type="EMBL" id="JACHXU010000013">
    <property type="protein sequence ID" value="MBB3208037.1"/>
    <property type="molecule type" value="Genomic_DNA"/>
</dbReference>
<comment type="caution">
    <text evidence="1">The sequence shown here is derived from an EMBL/GenBank/DDBJ whole genome shotgun (WGS) entry which is preliminary data.</text>
</comment>
<evidence type="ECO:0000313" key="1">
    <source>
        <dbReference type="EMBL" id="MBB3208037.1"/>
    </source>
</evidence>
<proteinExistence type="predicted"/>
<dbReference type="AlphaFoldDB" id="A0A7W5E2E1"/>
<protein>
    <submittedName>
        <fullName evidence="1">Uncharacterized protein</fullName>
    </submittedName>
</protein>
<name>A0A7W5E2E1_9BACT</name>
<sequence>MTSPKPVNYVNGCSVKGVVFVPNDASGDVESRGAGYSSHIVNGRNFKTMMGLKWTYPDQKTGLASVDRSFCWGNVPSRLD</sequence>
<reference evidence="1 2" key="1">
    <citation type="submission" date="2020-08" db="EMBL/GenBank/DDBJ databases">
        <title>Genomic Encyclopedia of Type Strains, Phase III (KMG-III): the genomes of soil and plant-associated and newly described type strains.</title>
        <authorList>
            <person name="Whitman W."/>
        </authorList>
    </citation>
    <scope>NUCLEOTIDE SEQUENCE [LARGE SCALE GENOMIC DNA]</scope>
    <source>
        <strain evidence="1 2">CECT 8075</strain>
    </source>
</reference>